<evidence type="ECO:0000256" key="3">
    <source>
        <dbReference type="ARBA" id="ARBA00022617"/>
    </source>
</evidence>
<dbReference type="PIRSF" id="PIRSF000018">
    <property type="entry name" value="Mb_ADH_cyt_c"/>
    <property type="match status" value="1"/>
</dbReference>
<dbReference type="InterPro" id="IPR009056">
    <property type="entry name" value="Cyt_c-like_dom"/>
</dbReference>
<proteinExistence type="predicted"/>
<sequence length="428" mass="46697">MIKKILMGIIGLAVLVLAVFLIIAWESSMDPVDPPADDQFSQEQIDRGEVIAGLGNCQTCHTTDPEQPYAGGLAMPTPFGTIYSTNISPDPETGIGQWSQEAFTRAMREGVDRSGAHLFPAFPYTHFTKMSDEDVADLYAYVMTREPVQAEAPENTLQFPFNIRMLQAGWKLLFFDEGRYQADENMGEEWNRGAYLAEGLGHCSACHSPRNQFGAEDKSQAWEGTVINGWYAPALNDSNLSPVDWTTEDAYAYLRSGGSPFHGVAIGSMADVVHTGLGKAPEGDIRGLSVWLSDLAGASDGNQASSQATAAIENARKQVDPDPDMSQGERIFAYACASCHYNDPSNPNAMRPEMSLNSAVTAPDPVNLIRATLHGVSQEEGIPEIMMPGFASALSDQEIASLLGFLRETHTDQPAWDNLEQTIRDHRE</sequence>
<evidence type="ECO:0000313" key="13">
    <source>
        <dbReference type="Proteomes" id="UP001595798"/>
    </source>
</evidence>
<dbReference type="InterPro" id="IPR051459">
    <property type="entry name" value="Cytochrome_c-type_DH"/>
</dbReference>
<dbReference type="InterPro" id="IPR036909">
    <property type="entry name" value="Cyt_c-like_dom_sf"/>
</dbReference>
<evidence type="ECO:0000256" key="7">
    <source>
        <dbReference type="ARBA" id="ARBA00023004"/>
    </source>
</evidence>
<dbReference type="SUPFAM" id="SSF46626">
    <property type="entry name" value="Cytochrome c"/>
    <property type="match status" value="3"/>
</dbReference>
<feature type="transmembrane region" description="Helical" evidence="10">
    <location>
        <begin position="5"/>
        <end position="25"/>
    </location>
</feature>
<evidence type="ECO:0000256" key="8">
    <source>
        <dbReference type="ARBA" id="ARBA00023136"/>
    </source>
</evidence>
<keyword evidence="7 9" id="KW-0408">Iron</keyword>
<dbReference type="PANTHER" id="PTHR35008">
    <property type="entry name" value="BLL4482 PROTEIN-RELATED"/>
    <property type="match status" value="1"/>
</dbReference>
<comment type="subcellular location">
    <subcellularLocation>
        <location evidence="1">Cell membrane</location>
    </subcellularLocation>
</comment>
<keyword evidence="13" id="KW-1185">Reference proteome</keyword>
<feature type="domain" description="Cytochrome c" evidence="11">
    <location>
        <begin position="43"/>
        <end position="146"/>
    </location>
</feature>
<dbReference type="Gene3D" id="1.10.760.10">
    <property type="entry name" value="Cytochrome c-like domain"/>
    <property type="match status" value="2"/>
</dbReference>
<keyword evidence="4 9" id="KW-0479">Metal-binding</keyword>
<gene>
    <name evidence="12" type="ORF">ACFOZ5_14775</name>
</gene>
<keyword evidence="6" id="KW-0677">Repeat</keyword>
<evidence type="ECO:0000313" key="12">
    <source>
        <dbReference type="EMBL" id="MFC4260283.1"/>
    </source>
</evidence>
<dbReference type="EMBL" id="JBHSDI010000054">
    <property type="protein sequence ID" value="MFC4260283.1"/>
    <property type="molecule type" value="Genomic_DNA"/>
</dbReference>
<dbReference type="RefSeq" id="WP_379888656.1">
    <property type="nucleotide sequence ID" value="NZ_JBHSDI010000054.1"/>
</dbReference>
<comment type="caution">
    <text evidence="12">The sequence shown here is derived from an EMBL/GenBank/DDBJ whole genome shotgun (WGS) entry which is preliminary data.</text>
</comment>
<organism evidence="12 13">
    <name type="scientific">Marinobacter lacisalsi</name>
    <dbReference type="NCBI Taxonomy" id="475979"/>
    <lineage>
        <taxon>Bacteria</taxon>
        <taxon>Pseudomonadati</taxon>
        <taxon>Pseudomonadota</taxon>
        <taxon>Gammaproteobacteria</taxon>
        <taxon>Pseudomonadales</taxon>
        <taxon>Marinobacteraceae</taxon>
        <taxon>Marinobacter</taxon>
    </lineage>
</organism>
<dbReference type="PANTHER" id="PTHR35008:SF8">
    <property type="entry name" value="ALCOHOL DEHYDROGENASE CYTOCHROME C SUBUNIT"/>
    <property type="match status" value="1"/>
</dbReference>
<name>A0ABV8QKK8_9GAMM</name>
<evidence type="ECO:0000256" key="6">
    <source>
        <dbReference type="ARBA" id="ARBA00022737"/>
    </source>
</evidence>
<evidence type="ECO:0000256" key="1">
    <source>
        <dbReference type="ARBA" id="ARBA00004236"/>
    </source>
</evidence>
<keyword evidence="10" id="KW-1133">Transmembrane helix</keyword>
<evidence type="ECO:0000259" key="11">
    <source>
        <dbReference type="PROSITE" id="PS51007"/>
    </source>
</evidence>
<evidence type="ECO:0000256" key="5">
    <source>
        <dbReference type="ARBA" id="ARBA00022729"/>
    </source>
</evidence>
<evidence type="ECO:0000256" key="4">
    <source>
        <dbReference type="ARBA" id="ARBA00022723"/>
    </source>
</evidence>
<dbReference type="Proteomes" id="UP001595798">
    <property type="component" value="Unassembled WGS sequence"/>
</dbReference>
<evidence type="ECO:0000256" key="9">
    <source>
        <dbReference type="PROSITE-ProRule" id="PRU00433"/>
    </source>
</evidence>
<feature type="domain" description="Cytochrome c" evidence="11">
    <location>
        <begin position="323"/>
        <end position="410"/>
    </location>
</feature>
<evidence type="ECO:0000256" key="2">
    <source>
        <dbReference type="ARBA" id="ARBA00022475"/>
    </source>
</evidence>
<keyword evidence="8 10" id="KW-0472">Membrane</keyword>
<dbReference type="InterPro" id="IPR014353">
    <property type="entry name" value="Membr-bd_ADH_cyt_c"/>
</dbReference>
<keyword evidence="2" id="KW-1003">Cell membrane</keyword>
<reference evidence="13" key="1">
    <citation type="journal article" date="2019" name="Int. J. Syst. Evol. Microbiol.">
        <title>The Global Catalogue of Microorganisms (GCM) 10K type strain sequencing project: providing services to taxonomists for standard genome sequencing and annotation.</title>
        <authorList>
            <consortium name="The Broad Institute Genomics Platform"/>
            <consortium name="The Broad Institute Genome Sequencing Center for Infectious Disease"/>
            <person name="Wu L."/>
            <person name="Ma J."/>
        </authorList>
    </citation>
    <scope>NUCLEOTIDE SEQUENCE [LARGE SCALE GENOMIC DNA]</scope>
    <source>
        <strain evidence="13">CECT 7297</strain>
    </source>
</reference>
<feature type="domain" description="Cytochrome c" evidence="11">
    <location>
        <begin position="182"/>
        <end position="296"/>
    </location>
</feature>
<protein>
    <submittedName>
        <fullName evidence="12">Cytochrome c</fullName>
    </submittedName>
</protein>
<keyword evidence="10" id="KW-0812">Transmembrane</keyword>
<dbReference type="PROSITE" id="PS51007">
    <property type="entry name" value="CYTC"/>
    <property type="match status" value="3"/>
</dbReference>
<keyword evidence="5" id="KW-0732">Signal</keyword>
<keyword evidence="3 9" id="KW-0349">Heme</keyword>
<accession>A0ABV8QKK8</accession>
<dbReference type="Pfam" id="PF00034">
    <property type="entry name" value="Cytochrom_C"/>
    <property type="match status" value="2"/>
</dbReference>
<evidence type="ECO:0000256" key="10">
    <source>
        <dbReference type="SAM" id="Phobius"/>
    </source>
</evidence>